<gene>
    <name evidence="1" type="ORF">PN36_02320</name>
</gene>
<organism evidence="1 2">
    <name type="scientific">Candidatus Thiomargarita nelsonii</name>
    <dbReference type="NCBI Taxonomy" id="1003181"/>
    <lineage>
        <taxon>Bacteria</taxon>
        <taxon>Pseudomonadati</taxon>
        <taxon>Pseudomonadota</taxon>
        <taxon>Gammaproteobacteria</taxon>
        <taxon>Thiotrichales</taxon>
        <taxon>Thiotrichaceae</taxon>
        <taxon>Thiomargarita</taxon>
    </lineage>
</organism>
<proteinExistence type="predicted"/>
<dbReference type="AlphaFoldDB" id="A0A4E0QST4"/>
<dbReference type="EMBL" id="JSZA02000005">
    <property type="protein sequence ID" value="TGO03687.1"/>
    <property type="molecule type" value="Genomic_DNA"/>
</dbReference>
<reference evidence="1 2" key="1">
    <citation type="journal article" date="2016" name="Front. Microbiol.">
        <title>Single-Cell (Meta-)Genomics of a Dimorphic Candidatus Thiomargarita nelsonii Reveals Genomic Plasticity.</title>
        <authorList>
            <person name="Flood B.E."/>
            <person name="Fliss P."/>
            <person name="Jones D.S."/>
            <person name="Dick G.J."/>
            <person name="Jain S."/>
            <person name="Kaster A.K."/>
            <person name="Winkel M."/>
            <person name="Mussmann M."/>
            <person name="Bailey J."/>
        </authorList>
    </citation>
    <scope>NUCLEOTIDE SEQUENCE [LARGE SCALE GENOMIC DNA]</scope>
    <source>
        <strain evidence="1">Hydrate Ridge</strain>
    </source>
</reference>
<protein>
    <submittedName>
        <fullName evidence="1">Uncharacterized protein</fullName>
    </submittedName>
</protein>
<accession>A0A4E0QST4</accession>
<keyword evidence="2" id="KW-1185">Reference proteome</keyword>
<sequence length="85" mass="9752">MGRGNPLWLPAQHRYGTPNPPLLKISTSWWVSIRSTHPTKKLNLMALTLHERYDMALTRGKGMQAPTLRVEFSLKISKNLCAIYF</sequence>
<dbReference type="Proteomes" id="UP000030428">
    <property type="component" value="Unassembled WGS sequence"/>
</dbReference>
<evidence type="ECO:0000313" key="1">
    <source>
        <dbReference type="EMBL" id="TGO03687.1"/>
    </source>
</evidence>
<name>A0A4E0QST4_9GAMM</name>
<evidence type="ECO:0000313" key="2">
    <source>
        <dbReference type="Proteomes" id="UP000030428"/>
    </source>
</evidence>
<comment type="caution">
    <text evidence="1">The sequence shown here is derived from an EMBL/GenBank/DDBJ whole genome shotgun (WGS) entry which is preliminary data.</text>
</comment>